<evidence type="ECO:0000313" key="2">
    <source>
        <dbReference type="EMBL" id="JAD70837.1"/>
    </source>
</evidence>
<sequence length="28" mass="3335">MQLSTKKQFKRGSTKRDDHNILQCQIET</sequence>
<evidence type="ECO:0000256" key="1">
    <source>
        <dbReference type="SAM" id="MobiDB-lite"/>
    </source>
</evidence>
<dbReference type="AlphaFoldDB" id="A0A0A9CH38"/>
<name>A0A0A9CH38_ARUDO</name>
<accession>A0A0A9CH38</accession>
<organism evidence="2">
    <name type="scientific">Arundo donax</name>
    <name type="common">Giant reed</name>
    <name type="synonym">Donax arundinaceus</name>
    <dbReference type="NCBI Taxonomy" id="35708"/>
    <lineage>
        <taxon>Eukaryota</taxon>
        <taxon>Viridiplantae</taxon>
        <taxon>Streptophyta</taxon>
        <taxon>Embryophyta</taxon>
        <taxon>Tracheophyta</taxon>
        <taxon>Spermatophyta</taxon>
        <taxon>Magnoliopsida</taxon>
        <taxon>Liliopsida</taxon>
        <taxon>Poales</taxon>
        <taxon>Poaceae</taxon>
        <taxon>PACMAD clade</taxon>
        <taxon>Arundinoideae</taxon>
        <taxon>Arundineae</taxon>
        <taxon>Arundo</taxon>
    </lineage>
</organism>
<reference evidence="2" key="1">
    <citation type="submission" date="2014-09" db="EMBL/GenBank/DDBJ databases">
        <authorList>
            <person name="Magalhaes I.L.F."/>
            <person name="Oliveira U."/>
            <person name="Santos F.R."/>
            <person name="Vidigal T.H.D.A."/>
            <person name="Brescovit A.D."/>
            <person name="Santos A.J."/>
        </authorList>
    </citation>
    <scope>NUCLEOTIDE SEQUENCE</scope>
    <source>
        <tissue evidence="2">Shoot tissue taken approximately 20 cm above the soil surface</tissue>
    </source>
</reference>
<reference evidence="2" key="2">
    <citation type="journal article" date="2015" name="Data Brief">
        <title>Shoot transcriptome of the giant reed, Arundo donax.</title>
        <authorList>
            <person name="Barrero R.A."/>
            <person name="Guerrero F.D."/>
            <person name="Moolhuijzen P."/>
            <person name="Goolsby J.A."/>
            <person name="Tidwell J."/>
            <person name="Bellgard S.E."/>
            <person name="Bellgard M.I."/>
        </authorList>
    </citation>
    <scope>NUCLEOTIDE SEQUENCE</scope>
    <source>
        <tissue evidence="2">Shoot tissue taken approximately 20 cm above the soil surface</tissue>
    </source>
</reference>
<protein>
    <submittedName>
        <fullName evidence="2">Uncharacterized protein</fullName>
    </submittedName>
</protein>
<feature type="region of interest" description="Disordered" evidence="1">
    <location>
        <begin position="1"/>
        <end position="28"/>
    </location>
</feature>
<proteinExistence type="predicted"/>
<dbReference type="EMBL" id="GBRH01227058">
    <property type="protein sequence ID" value="JAD70837.1"/>
    <property type="molecule type" value="Transcribed_RNA"/>
</dbReference>